<dbReference type="AlphaFoldDB" id="A0A2T6C1H6"/>
<dbReference type="InterPro" id="IPR038727">
    <property type="entry name" value="NadR/Ttd14_AAA_dom"/>
</dbReference>
<accession>A0A2T6C1H6</accession>
<protein>
    <submittedName>
        <fullName evidence="2">Putative ATPase</fullName>
    </submittedName>
</protein>
<dbReference type="InterPro" id="IPR027417">
    <property type="entry name" value="P-loop_NTPase"/>
</dbReference>
<evidence type="ECO:0000313" key="3">
    <source>
        <dbReference type="Proteomes" id="UP000244090"/>
    </source>
</evidence>
<dbReference type="OrthoDB" id="5638848at2"/>
<name>A0A2T6C1H6_9FLAO</name>
<dbReference type="RefSeq" id="WP_108114378.1">
    <property type="nucleotide sequence ID" value="NZ_QBKT01000003.1"/>
</dbReference>
<keyword evidence="3" id="KW-1185">Reference proteome</keyword>
<gene>
    <name evidence="2" type="ORF">C8N46_103265</name>
</gene>
<dbReference type="Proteomes" id="UP000244090">
    <property type="component" value="Unassembled WGS sequence"/>
</dbReference>
<dbReference type="Pfam" id="PF13521">
    <property type="entry name" value="AAA_28"/>
    <property type="match status" value="1"/>
</dbReference>
<dbReference type="SUPFAM" id="SSF52540">
    <property type="entry name" value="P-loop containing nucleoside triphosphate hydrolases"/>
    <property type="match status" value="1"/>
</dbReference>
<evidence type="ECO:0000259" key="1">
    <source>
        <dbReference type="Pfam" id="PF13521"/>
    </source>
</evidence>
<sequence>MNTKRILIIGGPGTGKSTLITALEEKGHVCFHEISREVTAAAQKKGIEQLFLTQPLLFSELLLKGRIQQFEDAENLNTAYAFYDRGIPDIAAYMDYSGDEYPAIFTDVCKDYVYDKTFILAPWREIYQQDNERYESFKQAQIIQQYLKTTYEKHNYDLIDVPFGTVEERVDFILQTLNNEE</sequence>
<organism evidence="2 3">
    <name type="scientific">Kordia periserrulae</name>
    <dbReference type="NCBI Taxonomy" id="701523"/>
    <lineage>
        <taxon>Bacteria</taxon>
        <taxon>Pseudomonadati</taxon>
        <taxon>Bacteroidota</taxon>
        <taxon>Flavobacteriia</taxon>
        <taxon>Flavobacteriales</taxon>
        <taxon>Flavobacteriaceae</taxon>
        <taxon>Kordia</taxon>
    </lineage>
</organism>
<feature type="domain" description="NadR/Ttd14 AAA" evidence="1">
    <location>
        <begin position="5"/>
        <end position="169"/>
    </location>
</feature>
<comment type="caution">
    <text evidence="2">The sequence shown here is derived from an EMBL/GenBank/DDBJ whole genome shotgun (WGS) entry which is preliminary data.</text>
</comment>
<dbReference type="EMBL" id="QBKT01000003">
    <property type="protein sequence ID" value="PTX62166.1"/>
    <property type="molecule type" value="Genomic_DNA"/>
</dbReference>
<reference evidence="2 3" key="1">
    <citation type="submission" date="2018-04" db="EMBL/GenBank/DDBJ databases">
        <title>Genomic Encyclopedia of Archaeal and Bacterial Type Strains, Phase II (KMG-II): from individual species to whole genera.</title>
        <authorList>
            <person name="Goeker M."/>
        </authorList>
    </citation>
    <scope>NUCLEOTIDE SEQUENCE [LARGE SCALE GENOMIC DNA]</scope>
    <source>
        <strain evidence="2 3">DSM 25731</strain>
    </source>
</reference>
<proteinExistence type="predicted"/>
<dbReference type="Gene3D" id="3.40.50.300">
    <property type="entry name" value="P-loop containing nucleotide triphosphate hydrolases"/>
    <property type="match status" value="1"/>
</dbReference>
<evidence type="ECO:0000313" key="2">
    <source>
        <dbReference type="EMBL" id="PTX62166.1"/>
    </source>
</evidence>